<dbReference type="Proteomes" id="UP001491310">
    <property type="component" value="Unassembled WGS sequence"/>
</dbReference>
<keyword evidence="3 6" id="KW-0812">Transmembrane</keyword>
<protein>
    <submittedName>
        <fullName evidence="7">Uncharacterized protein</fullName>
    </submittedName>
</protein>
<organism evidence="7 8">
    <name type="scientific">Coccomyxa subellipsoidea</name>
    <dbReference type="NCBI Taxonomy" id="248742"/>
    <lineage>
        <taxon>Eukaryota</taxon>
        <taxon>Viridiplantae</taxon>
        <taxon>Chlorophyta</taxon>
        <taxon>core chlorophytes</taxon>
        <taxon>Trebouxiophyceae</taxon>
        <taxon>Trebouxiophyceae incertae sedis</taxon>
        <taxon>Coccomyxaceae</taxon>
        <taxon>Coccomyxa</taxon>
    </lineage>
</organism>
<dbReference type="Pfam" id="PF04117">
    <property type="entry name" value="Mpv17_PMP22"/>
    <property type="match status" value="1"/>
</dbReference>
<evidence type="ECO:0000313" key="7">
    <source>
        <dbReference type="EMBL" id="KAK9909033.1"/>
    </source>
</evidence>
<dbReference type="EMBL" id="JALJOT010000007">
    <property type="protein sequence ID" value="KAK9909033.1"/>
    <property type="molecule type" value="Genomic_DNA"/>
</dbReference>
<reference evidence="7 8" key="1">
    <citation type="journal article" date="2024" name="Nat. Commun.">
        <title>Phylogenomics reveals the evolutionary origins of lichenization in chlorophyte algae.</title>
        <authorList>
            <person name="Puginier C."/>
            <person name="Libourel C."/>
            <person name="Otte J."/>
            <person name="Skaloud P."/>
            <person name="Haon M."/>
            <person name="Grisel S."/>
            <person name="Petersen M."/>
            <person name="Berrin J.G."/>
            <person name="Delaux P.M."/>
            <person name="Dal Grande F."/>
            <person name="Keller J."/>
        </authorList>
    </citation>
    <scope>NUCLEOTIDE SEQUENCE [LARGE SCALE GENOMIC DNA]</scope>
    <source>
        <strain evidence="7 8">SAG 216-7</strain>
    </source>
</reference>
<gene>
    <name evidence="7" type="ORF">WJX75_006327</name>
</gene>
<accession>A0ABR2YPT1</accession>
<evidence type="ECO:0000256" key="3">
    <source>
        <dbReference type="ARBA" id="ARBA00022692"/>
    </source>
</evidence>
<evidence type="ECO:0000313" key="8">
    <source>
        <dbReference type="Proteomes" id="UP001491310"/>
    </source>
</evidence>
<name>A0ABR2YPT1_9CHLO</name>
<sequence>MRRATSNDLPAAARLPTHADAARTQNKKPQRGFGLWNYYNYSLQKAPVLTKAFTCFFGAVIGDTLAQCFSGAPFDVARNLRMSVYGFLVGGPSGHYWHQFLEANIMPKRPTSRPAIVLKLLVDQLVFAPLSTILLFTALEAMKGTPEQIPAIIQAKLWPTMKANWVVWPLANFIAFRFLHQDMRILYANFIGILWCAYVSLVFYNQVPKMSVAQQMTNLPHD</sequence>
<comment type="caution">
    <text evidence="6">Lacks conserved residue(s) required for the propagation of feature annotation.</text>
</comment>
<dbReference type="PANTHER" id="PTHR11266">
    <property type="entry name" value="PEROXISOMAL MEMBRANE PROTEIN 2, PXMP2 MPV17"/>
    <property type="match status" value="1"/>
</dbReference>
<comment type="caution">
    <text evidence="7">The sequence shown here is derived from an EMBL/GenBank/DDBJ whole genome shotgun (WGS) entry which is preliminary data.</text>
</comment>
<comment type="subcellular location">
    <subcellularLocation>
        <location evidence="1">Membrane</location>
        <topology evidence="1">Multi-pass membrane protein</topology>
    </subcellularLocation>
</comment>
<evidence type="ECO:0000256" key="5">
    <source>
        <dbReference type="ARBA" id="ARBA00023136"/>
    </source>
</evidence>
<evidence type="ECO:0000256" key="2">
    <source>
        <dbReference type="ARBA" id="ARBA00006824"/>
    </source>
</evidence>
<dbReference type="PANTHER" id="PTHR11266:SF80">
    <property type="entry name" value="PEROXISOMAL MEMBRANE PROTEIN 2"/>
    <property type="match status" value="1"/>
</dbReference>
<feature type="transmembrane region" description="Helical" evidence="6">
    <location>
        <begin position="186"/>
        <end position="204"/>
    </location>
</feature>
<keyword evidence="8" id="KW-1185">Reference proteome</keyword>
<dbReference type="InterPro" id="IPR007248">
    <property type="entry name" value="Mpv17_PMP22"/>
</dbReference>
<keyword evidence="5 6" id="KW-0472">Membrane</keyword>
<proteinExistence type="inferred from homology"/>
<comment type="similarity">
    <text evidence="2 6">Belongs to the peroxisomal membrane protein PXMP2/4 family.</text>
</comment>
<evidence type="ECO:0000256" key="1">
    <source>
        <dbReference type="ARBA" id="ARBA00004141"/>
    </source>
</evidence>
<evidence type="ECO:0000256" key="6">
    <source>
        <dbReference type="RuleBase" id="RU363053"/>
    </source>
</evidence>
<evidence type="ECO:0000256" key="4">
    <source>
        <dbReference type="ARBA" id="ARBA00022989"/>
    </source>
</evidence>
<keyword evidence="4 6" id="KW-1133">Transmembrane helix</keyword>